<dbReference type="InterPro" id="IPR003594">
    <property type="entry name" value="HATPase_dom"/>
</dbReference>
<keyword evidence="1" id="KW-0418">Kinase</keyword>
<keyword evidence="1" id="KW-0723">Serine/threonine-protein kinase</keyword>
<dbReference type="Pfam" id="PF13581">
    <property type="entry name" value="HATPase_c_2"/>
    <property type="match status" value="1"/>
</dbReference>
<evidence type="ECO:0000259" key="2">
    <source>
        <dbReference type="Pfam" id="PF13581"/>
    </source>
</evidence>
<dbReference type="EMBL" id="JAMQGM010000001">
    <property type="protein sequence ID" value="MCM2575855.1"/>
    <property type="molecule type" value="Genomic_DNA"/>
</dbReference>
<dbReference type="RefSeq" id="WP_251407630.1">
    <property type="nucleotide sequence ID" value="NZ_JAMQGM010000001.1"/>
</dbReference>
<dbReference type="InterPro" id="IPR050267">
    <property type="entry name" value="Anti-sigma-factor_SerPK"/>
</dbReference>
<dbReference type="InterPro" id="IPR036890">
    <property type="entry name" value="HATPase_C_sf"/>
</dbReference>
<comment type="caution">
    <text evidence="3">The sequence shown here is derived from an EMBL/GenBank/DDBJ whole genome shotgun (WGS) entry which is preliminary data.</text>
</comment>
<proteinExistence type="predicted"/>
<evidence type="ECO:0000256" key="1">
    <source>
        <dbReference type="ARBA" id="ARBA00022527"/>
    </source>
</evidence>
<reference evidence="3" key="1">
    <citation type="journal article" date="2023" name="Int. J. Syst. Evol. Microbiol.">
        <title>Streptomyces meridianus sp. nov. isolated from brackish water of the Tagus estuary in Alcochete, Portugal.</title>
        <authorList>
            <person name="Santos J.D.N."/>
            <person name="Klimek D."/>
            <person name="Calusinska M."/>
            <person name="Lobo Da Cunha A."/>
            <person name="Catita J."/>
            <person name="Goncalves H."/>
            <person name="Gonzalez I."/>
            <person name="Reyes F."/>
            <person name="Lage O.M."/>
        </authorList>
    </citation>
    <scope>NUCLEOTIDE SEQUENCE</scope>
    <source>
        <strain evidence="3">MTZ3.1</strain>
    </source>
</reference>
<keyword evidence="4" id="KW-1185">Reference proteome</keyword>
<sequence length="145" mass="15203">MGSGQLEVTPSRWQLEFLAESAQLASLRQLVRKQLLTWGVPQLVEAAELCVSELVANVVTHVGPGTPATLALSLSGGRLRIDVHDPDARALPTLLMAGPEAEGGRGVRLVDAVAQCWGVILTGRGKVTWCELGHAGLGGTPQPVP</sequence>
<organism evidence="3 4">
    <name type="scientific">Streptomyces meridianus</name>
    <dbReference type="NCBI Taxonomy" id="2938945"/>
    <lineage>
        <taxon>Bacteria</taxon>
        <taxon>Bacillati</taxon>
        <taxon>Actinomycetota</taxon>
        <taxon>Actinomycetes</taxon>
        <taxon>Kitasatosporales</taxon>
        <taxon>Streptomycetaceae</taxon>
        <taxon>Streptomyces</taxon>
    </lineage>
</organism>
<dbReference type="Gene3D" id="3.30.565.10">
    <property type="entry name" value="Histidine kinase-like ATPase, C-terminal domain"/>
    <property type="match status" value="1"/>
</dbReference>
<keyword evidence="3" id="KW-0547">Nucleotide-binding</keyword>
<dbReference type="SUPFAM" id="SSF55874">
    <property type="entry name" value="ATPase domain of HSP90 chaperone/DNA topoisomerase II/histidine kinase"/>
    <property type="match status" value="1"/>
</dbReference>
<keyword evidence="3" id="KW-0067">ATP-binding</keyword>
<feature type="domain" description="Histidine kinase/HSP90-like ATPase" evidence="2">
    <location>
        <begin position="19"/>
        <end position="115"/>
    </location>
</feature>
<dbReference type="GO" id="GO:0005524">
    <property type="term" value="F:ATP binding"/>
    <property type="evidence" value="ECO:0007669"/>
    <property type="project" value="UniProtKB-KW"/>
</dbReference>
<dbReference type="PANTHER" id="PTHR35526">
    <property type="entry name" value="ANTI-SIGMA-F FACTOR RSBW-RELATED"/>
    <property type="match status" value="1"/>
</dbReference>
<dbReference type="Proteomes" id="UP001167160">
    <property type="component" value="Unassembled WGS sequence"/>
</dbReference>
<gene>
    <name evidence="3" type="ORF">M1E25_00535</name>
</gene>
<keyword evidence="1" id="KW-0808">Transferase</keyword>
<protein>
    <submittedName>
        <fullName evidence="3">ATP-binding protein</fullName>
    </submittedName>
</protein>
<dbReference type="CDD" id="cd16936">
    <property type="entry name" value="HATPase_RsbW-like"/>
    <property type="match status" value="1"/>
</dbReference>
<evidence type="ECO:0000313" key="3">
    <source>
        <dbReference type="EMBL" id="MCM2575855.1"/>
    </source>
</evidence>
<dbReference type="PANTHER" id="PTHR35526:SF3">
    <property type="entry name" value="ANTI-SIGMA-F FACTOR RSBW"/>
    <property type="match status" value="1"/>
</dbReference>
<name>A0ABT0X124_9ACTN</name>
<evidence type="ECO:0000313" key="4">
    <source>
        <dbReference type="Proteomes" id="UP001167160"/>
    </source>
</evidence>
<accession>A0ABT0X124</accession>